<dbReference type="AlphaFoldDB" id="A0A917R473"/>
<dbReference type="AntiFam" id="ANF00178">
    <property type="entry name" value="Shadow ORF (opposite dhbF)"/>
</dbReference>
<protein>
    <submittedName>
        <fullName evidence="2">Uncharacterized protein</fullName>
    </submittedName>
</protein>
<feature type="region of interest" description="Disordered" evidence="1">
    <location>
        <begin position="116"/>
        <end position="135"/>
    </location>
</feature>
<comment type="caution">
    <text evidence="2">The sequence shown here is derived from an EMBL/GenBank/DDBJ whole genome shotgun (WGS) entry which is preliminary data.</text>
</comment>
<sequence length="135" mass="14439">MVGVQWQVGRAGLEHGHLGDDEFGRSGQGEADDALGPGAPRDERVGEPVGALVQLGVGEPDVAEDQGDGVRAAAYLLGEHLGPGERRHPVGGVVPLDEDAPPLIGGQRFRRRHFLRNRHWSPSLSESGKNRHKPP</sequence>
<gene>
    <name evidence="2" type="ORF">GCM10007964_32580</name>
</gene>
<evidence type="ECO:0000313" key="3">
    <source>
        <dbReference type="Proteomes" id="UP000645217"/>
    </source>
</evidence>
<reference evidence="2" key="1">
    <citation type="journal article" date="2014" name="Int. J. Syst. Evol. Microbiol.">
        <title>Complete genome sequence of Corynebacterium casei LMG S-19264T (=DSM 44701T), isolated from a smear-ripened cheese.</title>
        <authorList>
            <consortium name="US DOE Joint Genome Institute (JGI-PGF)"/>
            <person name="Walter F."/>
            <person name="Albersmeier A."/>
            <person name="Kalinowski J."/>
            <person name="Ruckert C."/>
        </authorList>
    </citation>
    <scope>NUCLEOTIDE SEQUENCE</scope>
    <source>
        <strain evidence="2">JCM 13064</strain>
    </source>
</reference>
<reference evidence="2" key="2">
    <citation type="submission" date="2020-09" db="EMBL/GenBank/DDBJ databases">
        <authorList>
            <person name="Sun Q."/>
            <person name="Ohkuma M."/>
        </authorList>
    </citation>
    <scope>NUCLEOTIDE SEQUENCE</scope>
    <source>
        <strain evidence="2">JCM 13064</strain>
    </source>
</reference>
<dbReference type="EMBL" id="BMNT01000016">
    <property type="protein sequence ID" value="GGK87511.1"/>
    <property type="molecule type" value="Genomic_DNA"/>
</dbReference>
<feature type="region of interest" description="Disordered" evidence="1">
    <location>
        <begin position="81"/>
        <end position="100"/>
    </location>
</feature>
<dbReference type="Proteomes" id="UP000645217">
    <property type="component" value="Unassembled WGS sequence"/>
</dbReference>
<evidence type="ECO:0000313" key="2">
    <source>
        <dbReference type="EMBL" id="GGK87511.1"/>
    </source>
</evidence>
<accession>A0A917R473</accession>
<organism evidence="2 3">
    <name type="scientific">Sphaerisporangium melleum</name>
    <dbReference type="NCBI Taxonomy" id="321316"/>
    <lineage>
        <taxon>Bacteria</taxon>
        <taxon>Bacillati</taxon>
        <taxon>Actinomycetota</taxon>
        <taxon>Actinomycetes</taxon>
        <taxon>Streptosporangiales</taxon>
        <taxon>Streptosporangiaceae</taxon>
        <taxon>Sphaerisporangium</taxon>
    </lineage>
</organism>
<evidence type="ECO:0000256" key="1">
    <source>
        <dbReference type="SAM" id="MobiDB-lite"/>
    </source>
</evidence>
<feature type="compositionally biased region" description="Basic and acidic residues" evidence="1">
    <location>
        <begin position="12"/>
        <end position="24"/>
    </location>
</feature>
<feature type="region of interest" description="Disordered" evidence="1">
    <location>
        <begin position="1"/>
        <end position="45"/>
    </location>
</feature>
<proteinExistence type="predicted"/>
<keyword evidence="3" id="KW-1185">Reference proteome</keyword>
<name>A0A917R473_9ACTN</name>